<comment type="caution">
    <text evidence="2">The sequence shown here is derived from an EMBL/GenBank/DDBJ whole genome shotgun (WGS) entry which is preliminary data.</text>
</comment>
<name>A0ABR9ZLU6_9CORY</name>
<feature type="region of interest" description="Disordered" evidence="1">
    <location>
        <begin position="1"/>
        <end position="24"/>
    </location>
</feature>
<gene>
    <name evidence="2" type="ORF">IRY30_10065</name>
</gene>
<sequence length="84" mass="9347">MAIGDKKKISKDPTPGEKVTPSKKMFADASPKTSKVNLYVRDAELLKAMKIAALEDDTSLSLLFEEWGLQWLKKRSGTSGQLFM</sequence>
<feature type="compositionally biased region" description="Basic and acidic residues" evidence="1">
    <location>
        <begin position="1"/>
        <end position="15"/>
    </location>
</feature>
<protein>
    <submittedName>
        <fullName evidence="2">Peptide transporter</fullName>
    </submittedName>
</protein>
<evidence type="ECO:0000313" key="2">
    <source>
        <dbReference type="EMBL" id="MBF4554415.1"/>
    </source>
</evidence>
<proteinExistence type="predicted"/>
<organism evidence="2 3">
    <name type="scientific">Corynebacterium suicordis DSM 45110</name>
    <dbReference type="NCBI Taxonomy" id="1121369"/>
    <lineage>
        <taxon>Bacteria</taxon>
        <taxon>Bacillati</taxon>
        <taxon>Actinomycetota</taxon>
        <taxon>Actinomycetes</taxon>
        <taxon>Mycobacteriales</taxon>
        <taxon>Corynebacteriaceae</taxon>
        <taxon>Corynebacterium</taxon>
    </lineage>
</organism>
<dbReference type="EMBL" id="JADKMY010000005">
    <property type="protein sequence ID" value="MBF4554415.1"/>
    <property type="molecule type" value="Genomic_DNA"/>
</dbReference>
<accession>A0ABR9ZLU6</accession>
<dbReference type="Proteomes" id="UP000635902">
    <property type="component" value="Unassembled WGS sequence"/>
</dbReference>
<reference evidence="2 3" key="1">
    <citation type="submission" date="2020-10" db="EMBL/GenBank/DDBJ databases">
        <title>Novel species in genus Corynebacterium.</title>
        <authorList>
            <person name="Zhang G."/>
        </authorList>
    </citation>
    <scope>NUCLEOTIDE SEQUENCE [LARGE SCALE GENOMIC DNA]</scope>
    <source>
        <strain evidence="2 3">DSM 45110</strain>
    </source>
</reference>
<dbReference type="RefSeq" id="WP_194557323.1">
    <property type="nucleotide sequence ID" value="NZ_JADKMY010000005.1"/>
</dbReference>
<evidence type="ECO:0000256" key="1">
    <source>
        <dbReference type="SAM" id="MobiDB-lite"/>
    </source>
</evidence>
<evidence type="ECO:0000313" key="3">
    <source>
        <dbReference type="Proteomes" id="UP000635902"/>
    </source>
</evidence>
<keyword evidence="3" id="KW-1185">Reference proteome</keyword>